<evidence type="ECO:0000313" key="1">
    <source>
        <dbReference type="EMBL" id="KAF5755263.1"/>
    </source>
</evidence>
<accession>A0A9K3GUH1</accession>
<dbReference type="EMBL" id="MNCJ02000332">
    <property type="protein sequence ID" value="KAF5755263.1"/>
    <property type="molecule type" value="Genomic_DNA"/>
</dbReference>
<dbReference type="Gramene" id="mRNA:HanXRQr2_Chr17g0800761">
    <property type="protein sequence ID" value="mRNA:HanXRQr2_Chr17g0800761"/>
    <property type="gene ID" value="HanXRQr2_Chr17g0800761"/>
</dbReference>
<gene>
    <name evidence="1" type="ORF">HanXRQr2_Chr17g0800761</name>
</gene>
<comment type="caution">
    <text evidence="1">The sequence shown here is derived from an EMBL/GenBank/DDBJ whole genome shotgun (WGS) entry which is preliminary data.</text>
</comment>
<keyword evidence="2" id="KW-1185">Reference proteome</keyword>
<sequence>MKASLVSDFATCGGSSMLPEMVTRGLVSERKRIDRPMSID</sequence>
<evidence type="ECO:0000313" key="2">
    <source>
        <dbReference type="Proteomes" id="UP000215914"/>
    </source>
</evidence>
<dbReference type="Proteomes" id="UP000215914">
    <property type="component" value="Unassembled WGS sequence"/>
</dbReference>
<reference evidence="1" key="2">
    <citation type="submission" date="2020-06" db="EMBL/GenBank/DDBJ databases">
        <title>Helianthus annuus Genome sequencing and assembly Release 2.</title>
        <authorList>
            <person name="Gouzy J."/>
            <person name="Langlade N."/>
            <person name="Munos S."/>
        </authorList>
    </citation>
    <scope>NUCLEOTIDE SEQUENCE</scope>
    <source>
        <tissue evidence="1">Leaves</tissue>
    </source>
</reference>
<dbReference type="AlphaFoldDB" id="A0A9K3GUH1"/>
<proteinExistence type="predicted"/>
<organism evidence="1 2">
    <name type="scientific">Helianthus annuus</name>
    <name type="common">Common sunflower</name>
    <dbReference type="NCBI Taxonomy" id="4232"/>
    <lineage>
        <taxon>Eukaryota</taxon>
        <taxon>Viridiplantae</taxon>
        <taxon>Streptophyta</taxon>
        <taxon>Embryophyta</taxon>
        <taxon>Tracheophyta</taxon>
        <taxon>Spermatophyta</taxon>
        <taxon>Magnoliopsida</taxon>
        <taxon>eudicotyledons</taxon>
        <taxon>Gunneridae</taxon>
        <taxon>Pentapetalae</taxon>
        <taxon>asterids</taxon>
        <taxon>campanulids</taxon>
        <taxon>Asterales</taxon>
        <taxon>Asteraceae</taxon>
        <taxon>Asteroideae</taxon>
        <taxon>Heliantheae alliance</taxon>
        <taxon>Heliantheae</taxon>
        <taxon>Helianthus</taxon>
    </lineage>
</organism>
<name>A0A9K3GUH1_HELAN</name>
<reference evidence="1" key="1">
    <citation type="journal article" date="2017" name="Nature">
        <title>The sunflower genome provides insights into oil metabolism, flowering and Asterid evolution.</title>
        <authorList>
            <person name="Badouin H."/>
            <person name="Gouzy J."/>
            <person name="Grassa C.J."/>
            <person name="Murat F."/>
            <person name="Staton S.E."/>
            <person name="Cottret L."/>
            <person name="Lelandais-Briere C."/>
            <person name="Owens G.L."/>
            <person name="Carrere S."/>
            <person name="Mayjonade B."/>
            <person name="Legrand L."/>
            <person name="Gill N."/>
            <person name="Kane N.C."/>
            <person name="Bowers J.E."/>
            <person name="Hubner S."/>
            <person name="Bellec A."/>
            <person name="Berard A."/>
            <person name="Berges H."/>
            <person name="Blanchet N."/>
            <person name="Boniface M.C."/>
            <person name="Brunel D."/>
            <person name="Catrice O."/>
            <person name="Chaidir N."/>
            <person name="Claudel C."/>
            <person name="Donnadieu C."/>
            <person name="Faraut T."/>
            <person name="Fievet G."/>
            <person name="Helmstetter N."/>
            <person name="King M."/>
            <person name="Knapp S.J."/>
            <person name="Lai Z."/>
            <person name="Le Paslier M.C."/>
            <person name="Lippi Y."/>
            <person name="Lorenzon L."/>
            <person name="Mandel J.R."/>
            <person name="Marage G."/>
            <person name="Marchand G."/>
            <person name="Marquand E."/>
            <person name="Bret-Mestries E."/>
            <person name="Morien E."/>
            <person name="Nambeesan S."/>
            <person name="Nguyen T."/>
            <person name="Pegot-Espagnet P."/>
            <person name="Pouilly N."/>
            <person name="Raftis F."/>
            <person name="Sallet E."/>
            <person name="Schiex T."/>
            <person name="Thomas J."/>
            <person name="Vandecasteele C."/>
            <person name="Vares D."/>
            <person name="Vear F."/>
            <person name="Vautrin S."/>
            <person name="Crespi M."/>
            <person name="Mangin B."/>
            <person name="Burke J.M."/>
            <person name="Salse J."/>
            <person name="Munos S."/>
            <person name="Vincourt P."/>
            <person name="Rieseberg L.H."/>
            <person name="Langlade N.B."/>
        </authorList>
    </citation>
    <scope>NUCLEOTIDE SEQUENCE</scope>
    <source>
        <tissue evidence="1">Leaves</tissue>
    </source>
</reference>
<protein>
    <submittedName>
        <fullName evidence="1">Uncharacterized protein</fullName>
    </submittedName>
</protein>